<comment type="catalytic activity">
    <reaction evidence="6">
        <text>taurine + pyruvate = sulfoacetaldehyde + L-alanine</text>
        <dbReference type="Rhea" id="RHEA:10420"/>
        <dbReference type="ChEBI" id="CHEBI:15361"/>
        <dbReference type="ChEBI" id="CHEBI:57972"/>
        <dbReference type="ChEBI" id="CHEBI:58246"/>
        <dbReference type="ChEBI" id="CHEBI:507393"/>
        <dbReference type="EC" id="2.6.1.77"/>
    </reaction>
    <physiologicalReaction direction="left-to-right" evidence="6">
        <dbReference type="Rhea" id="RHEA:10421"/>
    </physiologicalReaction>
</comment>
<evidence type="ECO:0000256" key="7">
    <source>
        <dbReference type="HAMAP-Rule" id="MF_01107"/>
    </source>
</evidence>
<evidence type="ECO:0000256" key="4">
    <source>
        <dbReference type="ARBA" id="ARBA00022898"/>
    </source>
</evidence>
<keyword evidence="1 7" id="KW-0032">Aminotransferase</keyword>
<feature type="binding site" evidence="7">
    <location>
        <position position="279"/>
    </location>
    <ligand>
        <name>pyridoxal 5'-phosphate</name>
        <dbReference type="ChEBI" id="CHEBI:597326"/>
    </ligand>
</feature>
<keyword evidence="4 7" id="KW-0663">Pyridoxal phosphate</keyword>
<keyword evidence="7" id="KW-0963">Cytoplasm</keyword>
<dbReference type="GO" id="GO:0005737">
    <property type="term" value="C:cytoplasm"/>
    <property type="evidence" value="ECO:0007669"/>
    <property type="project" value="UniProtKB-SubCell"/>
</dbReference>
<comment type="subunit">
    <text evidence="7">Homodimer.</text>
</comment>
<name>A0AAU9EWX0_9BACT</name>
<dbReference type="Pfam" id="PF00202">
    <property type="entry name" value="Aminotran_3"/>
    <property type="match status" value="1"/>
</dbReference>
<evidence type="ECO:0000256" key="6">
    <source>
        <dbReference type="ARBA" id="ARBA00052998"/>
    </source>
</evidence>
<dbReference type="HAMAP" id="MF_01107">
    <property type="entry name" value="ArgD_aminotrans_3"/>
    <property type="match status" value="1"/>
</dbReference>
<keyword evidence="7" id="KW-0055">Arginine biosynthesis</keyword>
<dbReference type="Gene3D" id="3.40.640.10">
    <property type="entry name" value="Type I PLP-dependent aspartate aminotransferase-like (Major domain)"/>
    <property type="match status" value="1"/>
</dbReference>
<dbReference type="KEGG" id="dmp:FAK_20120"/>
<keyword evidence="2 7" id="KW-0028">Amino-acid biosynthesis</keyword>
<feature type="binding site" evidence="7">
    <location>
        <position position="139"/>
    </location>
    <ligand>
        <name>N(2)-acetyl-L-ornithine</name>
        <dbReference type="ChEBI" id="CHEBI:57805"/>
    </ligand>
</feature>
<evidence type="ECO:0000256" key="2">
    <source>
        <dbReference type="ARBA" id="ARBA00022605"/>
    </source>
</evidence>
<dbReference type="InterPro" id="IPR050103">
    <property type="entry name" value="Class-III_PLP-dep_AT"/>
</dbReference>
<dbReference type="PANTHER" id="PTHR11986">
    <property type="entry name" value="AMINOTRANSFERASE CLASS III"/>
    <property type="match status" value="1"/>
</dbReference>
<dbReference type="NCBIfam" id="NF002325">
    <property type="entry name" value="PRK01278.1"/>
    <property type="match status" value="1"/>
</dbReference>
<dbReference type="GO" id="GO:0031299">
    <property type="term" value="F:taurine-pyruvate aminotransferase activity"/>
    <property type="evidence" value="ECO:0007669"/>
    <property type="project" value="UniProtKB-EC"/>
</dbReference>
<dbReference type="NCBIfam" id="TIGR00707">
    <property type="entry name" value="argD"/>
    <property type="match status" value="1"/>
</dbReference>
<evidence type="ECO:0000313" key="8">
    <source>
        <dbReference type="EMBL" id="BEQ14946.1"/>
    </source>
</evidence>
<comment type="cofactor">
    <cofactor evidence="7">
        <name>pyridoxal 5'-phosphate</name>
        <dbReference type="ChEBI" id="CHEBI:597326"/>
    </cofactor>
    <text evidence="7">Binds 1 pyridoxal phosphate per subunit.</text>
</comment>
<dbReference type="EC" id="2.6.1.11" evidence="7"/>
<sequence length="395" mass="41939">MEMDAATLVDKYVMNTYGRAPITFVQGQGTQLWDSQGNQYTDFLAGIAVVNLGHAHPEVTEAVCEQAARLVHVSNLYYTEPQARVAELLVENSFADKVFFCNSGAEANEGALKLARLWGKNKMKGAFTIITMERSFHGRTLGTLSATGQDKIQKGYDPLVPRFKHVPYGDLEAVKAVWDDNVCAVLVEPVLGEGGVVVPPDGYLPGLRELCDSHGALLMFDEVQTGLGRTGKLFAHEHFGVKPHVMTLAKALANGLPAGAVLADVEAAEMFGPGSHATTFGAGPVVMAAAGVVLENLVNGGLVEHAEATGYYFKAQLEGLAAKYPKVVTQVRGLGLLLGLALNMAAGPLVVRLREMGYIVGAAQDTVIRFAPPLVVTQGDIDGLVAALDQALAEI</sequence>
<dbReference type="InterPro" id="IPR015422">
    <property type="entry name" value="PyrdxlP-dep_Trfase_small"/>
</dbReference>
<evidence type="ECO:0000256" key="3">
    <source>
        <dbReference type="ARBA" id="ARBA00022679"/>
    </source>
</evidence>
<organism evidence="8 9">
    <name type="scientific">Desulfoferula mesophila</name>
    <dbReference type="NCBI Taxonomy" id="3058419"/>
    <lineage>
        <taxon>Bacteria</taxon>
        <taxon>Pseudomonadati</taxon>
        <taxon>Thermodesulfobacteriota</taxon>
        <taxon>Desulfarculia</taxon>
        <taxon>Desulfarculales</taxon>
        <taxon>Desulfarculaceae</taxon>
        <taxon>Desulfoferula</taxon>
    </lineage>
</organism>
<comment type="similarity">
    <text evidence="7">Belongs to the class-III pyridoxal-phosphate-dependent aminotransferase family. ArgD subfamily.</text>
</comment>
<evidence type="ECO:0000256" key="1">
    <source>
        <dbReference type="ARBA" id="ARBA00022576"/>
    </source>
</evidence>
<dbReference type="GO" id="GO:0003992">
    <property type="term" value="F:N2-acetyl-L-ornithine:2-oxoglutarate 5-aminotransferase activity"/>
    <property type="evidence" value="ECO:0007669"/>
    <property type="project" value="UniProtKB-UniRule"/>
</dbReference>
<dbReference type="SUPFAM" id="SSF53383">
    <property type="entry name" value="PLP-dependent transferases"/>
    <property type="match status" value="1"/>
</dbReference>
<feature type="binding site" evidence="7">
    <location>
        <begin position="104"/>
        <end position="105"/>
    </location>
    <ligand>
        <name>pyridoxal 5'-phosphate</name>
        <dbReference type="ChEBI" id="CHEBI:597326"/>
    </ligand>
</feature>
<reference evidence="9" key="1">
    <citation type="journal article" date="2023" name="Arch. Microbiol.">
        <title>Desulfoferula mesophilus gen. nov. sp. nov., a mesophilic sulfate-reducing bacterium isolated from a brackish lake sediment.</title>
        <authorList>
            <person name="Watanabe T."/>
            <person name="Yabe T."/>
            <person name="Tsuji J.M."/>
            <person name="Fukui M."/>
        </authorList>
    </citation>
    <scope>NUCLEOTIDE SEQUENCE [LARGE SCALE GENOMIC DNA]</scope>
    <source>
        <strain evidence="9">12FAK</strain>
    </source>
</reference>
<comment type="pathway">
    <text evidence="7">Amino-acid biosynthesis; L-arginine biosynthesis; N(2)-acetyl-L-ornithine from L-glutamate: step 4/4.</text>
</comment>
<comment type="miscellaneous">
    <text evidence="7">May also have succinyldiaminopimelate aminotransferase activity, thus carrying out the corresponding step in lysine biosynthesis.</text>
</comment>
<dbReference type="Gene3D" id="3.90.1150.10">
    <property type="entry name" value="Aspartate Aminotransferase, domain 1"/>
    <property type="match status" value="1"/>
</dbReference>
<dbReference type="PIRSF" id="PIRSF000521">
    <property type="entry name" value="Transaminase_4ab_Lys_Orn"/>
    <property type="match status" value="1"/>
</dbReference>
<dbReference type="GO" id="GO:0042802">
    <property type="term" value="F:identical protein binding"/>
    <property type="evidence" value="ECO:0007669"/>
    <property type="project" value="TreeGrafter"/>
</dbReference>
<dbReference type="InterPro" id="IPR005814">
    <property type="entry name" value="Aminotrans_3"/>
</dbReference>
<dbReference type="FunFam" id="3.40.640.10:FF:000004">
    <property type="entry name" value="Acetylornithine aminotransferase"/>
    <property type="match status" value="1"/>
</dbReference>
<accession>A0AAU9EWX0</accession>
<proteinExistence type="inferred from homology"/>
<keyword evidence="5" id="KW-0670">Pyruvate</keyword>
<keyword evidence="9" id="KW-1185">Reference proteome</keyword>
<dbReference type="PANTHER" id="PTHR11986:SF79">
    <property type="entry name" value="ACETYLORNITHINE AMINOTRANSFERASE, MITOCHONDRIAL"/>
    <property type="match status" value="1"/>
</dbReference>
<keyword evidence="3 7" id="KW-0808">Transferase</keyword>
<feature type="modified residue" description="N6-(pyridoxal phosphate)lysine" evidence="7">
    <location>
        <position position="250"/>
    </location>
</feature>
<feature type="binding site" evidence="7">
    <location>
        <begin position="221"/>
        <end position="224"/>
    </location>
    <ligand>
        <name>pyridoxal 5'-phosphate</name>
        <dbReference type="ChEBI" id="CHEBI:597326"/>
    </ligand>
</feature>
<feature type="binding site" evidence="7">
    <location>
        <position position="278"/>
    </location>
    <ligand>
        <name>N(2)-acetyl-L-ornithine</name>
        <dbReference type="ChEBI" id="CHEBI:57805"/>
    </ligand>
</feature>
<dbReference type="InterPro" id="IPR015421">
    <property type="entry name" value="PyrdxlP-dep_Trfase_major"/>
</dbReference>
<dbReference type="GO" id="GO:0030170">
    <property type="term" value="F:pyridoxal phosphate binding"/>
    <property type="evidence" value="ECO:0007669"/>
    <property type="project" value="InterPro"/>
</dbReference>
<dbReference type="InterPro" id="IPR004636">
    <property type="entry name" value="AcOrn/SuccOrn_fam"/>
</dbReference>
<dbReference type="GO" id="GO:0006526">
    <property type="term" value="P:L-arginine biosynthetic process"/>
    <property type="evidence" value="ECO:0007669"/>
    <property type="project" value="UniProtKB-UniRule"/>
</dbReference>
<comment type="catalytic activity">
    <reaction evidence="7">
        <text>N(2)-acetyl-L-ornithine + 2-oxoglutarate = N-acetyl-L-glutamate 5-semialdehyde + L-glutamate</text>
        <dbReference type="Rhea" id="RHEA:18049"/>
        <dbReference type="ChEBI" id="CHEBI:16810"/>
        <dbReference type="ChEBI" id="CHEBI:29123"/>
        <dbReference type="ChEBI" id="CHEBI:29985"/>
        <dbReference type="ChEBI" id="CHEBI:57805"/>
        <dbReference type="EC" id="2.6.1.11"/>
    </reaction>
</comment>
<dbReference type="AlphaFoldDB" id="A0AAU9EWX0"/>
<dbReference type="Proteomes" id="UP001366166">
    <property type="component" value="Chromosome"/>
</dbReference>
<dbReference type="PROSITE" id="PS00600">
    <property type="entry name" value="AA_TRANSFER_CLASS_3"/>
    <property type="match status" value="1"/>
</dbReference>
<evidence type="ECO:0000313" key="9">
    <source>
        <dbReference type="Proteomes" id="UP001366166"/>
    </source>
</evidence>
<protein>
    <recommendedName>
        <fullName evidence="7">Acetylornithine aminotransferase</fullName>
        <shortName evidence="7">ACOAT</shortName>
        <ecNumber evidence="7">2.6.1.11</ecNumber>
    </recommendedName>
</protein>
<gene>
    <name evidence="7 8" type="primary">argD</name>
    <name evidence="8" type="ORF">FAK_20120</name>
</gene>
<evidence type="ECO:0000256" key="5">
    <source>
        <dbReference type="ARBA" id="ARBA00023317"/>
    </source>
</evidence>
<comment type="subcellular location">
    <subcellularLocation>
        <location evidence="7">Cytoplasm</location>
    </subcellularLocation>
</comment>
<dbReference type="EMBL" id="AP028679">
    <property type="protein sequence ID" value="BEQ14946.1"/>
    <property type="molecule type" value="Genomic_DNA"/>
</dbReference>
<dbReference type="InterPro" id="IPR015424">
    <property type="entry name" value="PyrdxlP-dep_Trfase"/>
</dbReference>
<dbReference type="InterPro" id="IPR049704">
    <property type="entry name" value="Aminotrans_3_PPA_site"/>
</dbReference>
<dbReference type="CDD" id="cd00610">
    <property type="entry name" value="OAT_like"/>
    <property type="match status" value="1"/>
</dbReference>
<feature type="binding site" evidence="7">
    <location>
        <position position="136"/>
    </location>
    <ligand>
        <name>pyridoxal 5'-phosphate</name>
        <dbReference type="ChEBI" id="CHEBI:597326"/>
    </ligand>
</feature>